<comment type="caution">
    <text evidence="1">The sequence shown here is derived from an EMBL/GenBank/DDBJ whole genome shotgun (WGS) entry which is preliminary data.</text>
</comment>
<dbReference type="EMBL" id="BMAV01027011">
    <property type="protein sequence ID" value="GFS55220.1"/>
    <property type="molecule type" value="Genomic_DNA"/>
</dbReference>
<accession>A0A8X6MG24</accession>
<dbReference type="AlphaFoldDB" id="A0A8X6MG24"/>
<organism evidence="1 2">
    <name type="scientific">Trichonephila inaurata madagascariensis</name>
    <dbReference type="NCBI Taxonomy" id="2747483"/>
    <lineage>
        <taxon>Eukaryota</taxon>
        <taxon>Metazoa</taxon>
        <taxon>Ecdysozoa</taxon>
        <taxon>Arthropoda</taxon>
        <taxon>Chelicerata</taxon>
        <taxon>Arachnida</taxon>
        <taxon>Araneae</taxon>
        <taxon>Araneomorphae</taxon>
        <taxon>Entelegynae</taxon>
        <taxon>Araneoidea</taxon>
        <taxon>Nephilidae</taxon>
        <taxon>Trichonephila</taxon>
        <taxon>Trichonephila inaurata</taxon>
    </lineage>
</organism>
<protein>
    <submittedName>
        <fullName evidence="1">Uncharacterized protein</fullName>
    </submittedName>
</protein>
<reference evidence="1" key="1">
    <citation type="submission" date="2020-08" db="EMBL/GenBank/DDBJ databases">
        <title>Multicomponent nature underlies the extraordinary mechanical properties of spider dragline silk.</title>
        <authorList>
            <person name="Kono N."/>
            <person name="Nakamura H."/>
            <person name="Mori M."/>
            <person name="Yoshida Y."/>
            <person name="Ohtoshi R."/>
            <person name="Malay A.D."/>
            <person name="Moran D.A.P."/>
            <person name="Tomita M."/>
            <person name="Numata K."/>
            <person name="Arakawa K."/>
        </authorList>
    </citation>
    <scope>NUCLEOTIDE SEQUENCE</scope>
</reference>
<evidence type="ECO:0000313" key="1">
    <source>
        <dbReference type="EMBL" id="GFS55220.1"/>
    </source>
</evidence>
<proteinExistence type="predicted"/>
<gene>
    <name evidence="1" type="ORF">TNIN_167951</name>
</gene>
<dbReference type="Proteomes" id="UP000886998">
    <property type="component" value="Unassembled WGS sequence"/>
</dbReference>
<evidence type="ECO:0000313" key="2">
    <source>
        <dbReference type="Proteomes" id="UP000886998"/>
    </source>
</evidence>
<sequence>MDTSAVGFYILVDFNKVNNLLRNAKCQYFEKQTLQLELGTKLGFSYNMKLLCSNCDENKTVVNTSLKSGPTSHNVNLRITHAFSHNVEKRVVTEAVCEYNKGTVRTIVEIHKALGVPTGGSTQQFATILDCRKQQFRKRRQNASNKMALKLIKRAIHRKELVAKRREGITYDAGQF</sequence>
<keyword evidence="2" id="KW-1185">Reference proteome</keyword>
<name>A0A8X6MG24_9ARAC</name>